<name>A0ABY7W0T2_9BACT</name>
<dbReference type="NCBIfam" id="TIGR00231">
    <property type="entry name" value="small_GTP"/>
    <property type="match status" value="1"/>
</dbReference>
<dbReference type="RefSeq" id="WP_274153596.1">
    <property type="nucleotide sequence ID" value="NZ_CP117812.1"/>
</dbReference>
<dbReference type="PANTHER" id="PTHR43721">
    <property type="entry name" value="ELONGATION FACTOR TU-RELATED"/>
    <property type="match status" value="1"/>
</dbReference>
<proteinExistence type="inferred from homology"/>
<dbReference type="EMBL" id="CP117812">
    <property type="protein sequence ID" value="WDE98727.1"/>
    <property type="molecule type" value="Genomic_DNA"/>
</dbReference>
<evidence type="ECO:0000313" key="9">
    <source>
        <dbReference type="Proteomes" id="UP001214250"/>
    </source>
</evidence>
<keyword evidence="9" id="KW-1185">Reference proteome</keyword>
<dbReference type="Pfam" id="PF03143">
    <property type="entry name" value="GTP_EFTU_D3"/>
    <property type="match status" value="1"/>
</dbReference>
<dbReference type="NCBIfam" id="NF009372">
    <property type="entry name" value="PRK12735.1"/>
    <property type="match status" value="1"/>
</dbReference>
<dbReference type="PROSITE" id="PS00301">
    <property type="entry name" value="G_TR_1"/>
    <property type="match status" value="1"/>
</dbReference>
<dbReference type="Proteomes" id="UP001214250">
    <property type="component" value="Chromosome 2"/>
</dbReference>
<evidence type="ECO:0000256" key="2">
    <source>
        <dbReference type="ARBA" id="ARBA00022768"/>
    </source>
</evidence>
<dbReference type="InterPro" id="IPR041709">
    <property type="entry name" value="EF-Tu_GTP-bd"/>
</dbReference>
<evidence type="ECO:0000313" key="8">
    <source>
        <dbReference type="EMBL" id="WDE98727.1"/>
    </source>
</evidence>
<dbReference type="InterPro" id="IPR009001">
    <property type="entry name" value="Transl_elong_EF1A/Init_IF2_C"/>
</dbReference>
<dbReference type="EC" id="3.6.5.3" evidence="6"/>
<dbReference type="InterPro" id="IPR005225">
    <property type="entry name" value="Small_GTP-bd"/>
</dbReference>
<accession>A0ABY7W0T2</accession>
<keyword evidence="6" id="KW-0479">Metal-binding</keyword>
<protein>
    <recommendedName>
        <fullName evidence="5 6">Elongation factor Tu</fullName>
        <shortName evidence="6">EF-Tu</shortName>
        <ecNumber evidence="6">3.6.5.3</ecNumber>
    </recommendedName>
</protein>
<comment type="catalytic activity">
    <reaction evidence="6">
        <text>GTP + H2O = GDP + phosphate + H(+)</text>
        <dbReference type="Rhea" id="RHEA:19669"/>
        <dbReference type="ChEBI" id="CHEBI:15377"/>
        <dbReference type="ChEBI" id="CHEBI:15378"/>
        <dbReference type="ChEBI" id="CHEBI:37565"/>
        <dbReference type="ChEBI" id="CHEBI:43474"/>
        <dbReference type="ChEBI" id="CHEBI:58189"/>
        <dbReference type="EC" id="3.6.5.3"/>
    </reaction>
</comment>
<dbReference type="Gene3D" id="3.40.50.300">
    <property type="entry name" value="P-loop containing nucleotide triphosphate hydrolases"/>
    <property type="match status" value="1"/>
</dbReference>
<dbReference type="SUPFAM" id="SSF50447">
    <property type="entry name" value="Translation proteins"/>
    <property type="match status" value="1"/>
</dbReference>
<dbReference type="PROSITE" id="PS51722">
    <property type="entry name" value="G_TR_2"/>
    <property type="match status" value="1"/>
</dbReference>
<dbReference type="Pfam" id="PF03144">
    <property type="entry name" value="GTP_EFTU_D2"/>
    <property type="match status" value="1"/>
</dbReference>
<comment type="subunit">
    <text evidence="6">Monomer.</text>
</comment>
<evidence type="ECO:0000256" key="4">
    <source>
        <dbReference type="ARBA" id="ARBA00023134"/>
    </source>
</evidence>
<dbReference type="NCBIfam" id="TIGR00485">
    <property type="entry name" value="EF-Tu"/>
    <property type="match status" value="1"/>
</dbReference>
<evidence type="ECO:0000256" key="6">
    <source>
        <dbReference type="HAMAP-Rule" id="MF_00118"/>
    </source>
</evidence>
<dbReference type="Pfam" id="PF00009">
    <property type="entry name" value="GTP_EFTU"/>
    <property type="match status" value="1"/>
</dbReference>
<evidence type="ECO:0000259" key="7">
    <source>
        <dbReference type="PROSITE" id="PS51722"/>
    </source>
</evidence>
<dbReference type="SUPFAM" id="SSF52540">
    <property type="entry name" value="P-loop containing nucleoside triphosphate hydrolases"/>
    <property type="match status" value="1"/>
</dbReference>
<dbReference type="InterPro" id="IPR009000">
    <property type="entry name" value="Transl_B-barrel_sf"/>
</dbReference>
<evidence type="ECO:0000256" key="3">
    <source>
        <dbReference type="ARBA" id="ARBA00022917"/>
    </source>
</evidence>
<keyword evidence="6" id="KW-0378">Hydrolase</keyword>
<dbReference type="HAMAP" id="MF_00118_B">
    <property type="entry name" value="EF_Tu_B"/>
    <property type="match status" value="1"/>
</dbReference>
<dbReference type="CDD" id="cd03697">
    <property type="entry name" value="EFTU_II"/>
    <property type="match status" value="1"/>
</dbReference>
<dbReference type="Gene3D" id="2.40.30.10">
    <property type="entry name" value="Translation factors"/>
    <property type="match status" value="2"/>
</dbReference>
<evidence type="ECO:0000256" key="5">
    <source>
        <dbReference type="ARBA" id="ARBA00029554"/>
    </source>
</evidence>
<keyword evidence="4 6" id="KW-0342">GTP-binding</keyword>
<feature type="binding site" evidence="6">
    <location>
        <begin position="19"/>
        <end position="26"/>
    </location>
    <ligand>
        <name>GTP</name>
        <dbReference type="ChEBI" id="CHEBI:37565"/>
    </ligand>
</feature>
<dbReference type="InterPro" id="IPR000795">
    <property type="entry name" value="T_Tr_GTP-bd_dom"/>
</dbReference>
<dbReference type="SUPFAM" id="SSF50465">
    <property type="entry name" value="EF-Tu/eEF-1alpha/eIF2-gamma C-terminal domain"/>
    <property type="match status" value="1"/>
</dbReference>
<comment type="similarity">
    <text evidence="6">Belongs to the TRAFAC class translation factor GTPase superfamily. Classic translation factor GTPase family. EF-Tu/EF-1A subfamily.</text>
</comment>
<dbReference type="NCBIfam" id="NF000766">
    <property type="entry name" value="PRK00049.1"/>
    <property type="match status" value="1"/>
</dbReference>
<dbReference type="NCBIfam" id="NF009373">
    <property type="entry name" value="PRK12736.1"/>
    <property type="match status" value="1"/>
</dbReference>
<keyword evidence="3 6" id="KW-0648">Protein biosynthesis</keyword>
<keyword evidence="6" id="KW-0460">Magnesium</keyword>
<evidence type="ECO:0000256" key="1">
    <source>
        <dbReference type="ARBA" id="ARBA00022741"/>
    </source>
</evidence>
<dbReference type="CDD" id="cd03707">
    <property type="entry name" value="EFTU_III"/>
    <property type="match status" value="1"/>
</dbReference>
<feature type="binding site" evidence="6">
    <location>
        <position position="26"/>
    </location>
    <ligand>
        <name>Mg(2+)</name>
        <dbReference type="ChEBI" id="CHEBI:18420"/>
    </ligand>
</feature>
<reference evidence="8 9" key="1">
    <citation type="submission" date="2023-02" db="EMBL/GenBank/DDBJ databases">
        <title>Genome sequence of Lentisphaera profundi SAORIC-696.</title>
        <authorList>
            <person name="Kim e."/>
            <person name="Cho J.-C."/>
            <person name="Choi A."/>
            <person name="Kang I."/>
        </authorList>
    </citation>
    <scope>NUCLEOTIDE SEQUENCE [LARGE SCALE GENOMIC DNA]</scope>
    <source>
        <strain evidence="8 9">SAORIC-696</strain>
    </source>
</reference>
<dbReference type="GO" id="GO:0003746">
    <property type="term" value="F:translation elongation factor activity"/>
    <property type="evidence" value="ECO:0007669"/>
    <property type="project" value="UniProtKB-KW"/>
</dbReference>
<dbReference type="InterPro" id="IPR027417">
    <property type="entry name" value="P-loop_NTPase"/>
</dbReference>
<keyword evidence="6" id="KW-0963">Cytoplasm</keyword>
<dbReference type="CDD" id="cd01884">
    <property type="entry name" value="EF_Tu"/>
    <property type="match status" value="1"/>
</dbReference>
<comment type="function">
    <text evidence="6">GTP hydrolase that promotes the GTP-dependent binding of aminoacyl-tRNA to the A-site of ribosomes during protein biosynthesis.</text>
</comment>
<keyword evidence="2 6" id="KW-0251">Elongation factor</keyword>
<comment type="subcellular location">
    <subcellularLocation>
        <location evidence="6">Cytoplasm</location>
    </subcellularLocation>
</comment>
<feature type="binding site" evidence="6">
    <location>
        <begin position="81"/>
        <end position="85"/>
    </location>
    <ligand>
        <name>GTP</name>
        <dbReference type="ChEBI" id="CHEBI:37565"/>
    </ligand>
</feature>
<dbReference type="InterPro" id="IPR004160">
    <property type="entry name" value="Transl_elong_EFTu/EF1A_C"/>
</dbReference>
<dbReference type="InterPro" id="IPR031157">
    <property type="entry name" value="G_TR_CS"/>
</dbReference>
<sequence>MAKENFERTKPHLNIGTIGHVDHGKTTLTAAICTILAHAGGGEAMDYAAIDNAPEEKARGITINTSHVEYETETRHYAHVDCPGHADYVKNMITGAAQMDGAILVIAATDGPMAQTREHILLARQVGVPYIVVFVNKADQVDYDEEMLELVEMEVRELLSEYKFPGDDLPVIPGSALKALESADSTSDDAKCIMDLMAAVDKYILEPERSVDKPFLMPIEDVFSIEGRGTVVTGRIERGIIKVNDTAEIVGIVDTATTTITGVEMFRKLLQEGRAGENVGALLRGVKKEDVQRGQILCKPGSVTPHTKFEGQVYILSKDEGGRHKPFFAGYRPQFYFRTTDVTGVIQLEDGRDMVMPGDDLTITAELIQPIAMEETLRFAIREGGRTVGAGAVTKIIA</sequence>
<dbReference type="InterPro" id="IPR033720">
    <property type="entry name" value="EFTU_2"/>
</dbReference>
<dbReference type="InterPro" id="IPR004541">
    <property type="entry name" value="Transl_elong_EFTu/EF1A_bac/org"/>
</dbReference>
<feature type="binding site" evidence="6">
    <location>
        <begin position="136"/>
        <end position="139"/>
    </location>
    <ligand>
        <name>GTP</name>
        <dbReference type="ChEBI" id="CHEBI:37565"/>
    </ligand>
</feature>
<dbReference type="PRINTS" id="PR00315">
    <property type="entry name" value="ELONGATNFCT"/>
</dbReference>
<dbReference type="InterPro" id="IPR004161">
    <property type="entry name" value="EFTu-like_2"/>
</dbReference>
<gene>
    <name evidence="6 8" type="primary">tuf</name>
    <name evidence="8" type="ORF">PQO03_12860</name>
</gene>
<organism evidence="8 9">
    <name type="scientific">Lentisphaera profundi</name>
    <dbReference type="NCBI Taxonomy" id="1658616"/>
    <lineage>
        <taxon>Bacteria</taxon>
        <taxon>Pseudomonadati</taxon>
        <taxon>Lentisphaerota</taxon>
        <taxon>Lentisphaeria</taxon>
        <taxon>Lentisphaerales</taxon>
        <taxon>Lentisphaeraceae</taxon>
        <taxon>Lentisphaera</taxon>
    </lineage>
</organism>
<dbReference type="PANTHER" id="PTHR43721:SF22">
    <property type="entry name" value="ELONGATION FACTOR TU, MITOCHONDRIAL"/>
    <property type="match status" value="1"/>
</dbReference>
<dbReference type="InterPro" id="IPR050055">
    <property type="entry name" value="EF-Tu_GTPase"/>
</dbReference>
<keyword evidence="1 6" id="KW-0547">Nucleotide-binding</keyword>
<feature type="domain" description="Tr-type G" evidence="7">
    <location>
        <begin position="10"/>
        <end position="208"/>
    </location>
</feature>